<dbReference type="Gramene" id="Kaladp0011s0105.1.v1.1">
    <property type="protein sequence ID" value="Kaladp0011s0105.1.v1.1.CDS.1"/>
    <property type="gene ID" value="Kaladp0011s0105.v1.1"/>
</dbReference>
<keyword evidence="2" id="KW-1185">Reference proteome</keyword>
<proteinExistence type="predicted"/>
<accession>A0A7N0RHQ2</accession>
<sequence length="121" mass="13940">MLFRISCRVRMSSRARLGSPRELVGKGPGRQRARLAWAPCPPPGAWRLAYEDSDPPPPFPRPRLEPFPLRGEAYDVCLSVLSFYWALSGVTRLRWMGFILPHMPFQWGKKRRGLVRCLGNY</sequence>
<dbReference type="Proteomes" id="UP000594263">
    <property type="component" value="Unplaced"/>
</dbReference>
<evidence type="ECO:0000313" key="1">
    <source>
        <dbReference type="EnsemblPlants" id="Kaladp0011s0105.1.v1.1.CDS.1"/>
    </source>
</evidence>
<reference evidence="1" key="1">
    <citation type="submission" date="2021-01" db="UniProtKB">
        <authorList>
            <consortium name="EnsemblPlants"/>
        </authorList>
    </citation>
    <scope>IDENTIFICATION</scope>
</reference>
<dbReference type="AlphaFoldDB" id="A0A7N0RHQ2"/>
<protein>
    <submittedName>
        <fullName evidence="1">Uncharacterized protein</fullName>
    </submittedName>
</protein>
<organism evidence="1 2">
    <name type="scientific">Kalanchoe fedtschenkoi</name>
    <name type="common">Lavender scallops</name>
    <name type="synonym">South American air plant</name>
    <dbReference type="NCBI Taxonomy" id="63787"/>
    <lineage>
        <taxon>Eukaryota</taxon>
        <taxon>Viridiplantae</taxon>
        <taxon>Streptophyta</taxon>
        <taxon>Embryophyta</taxon>
        <taxon>Tracheophyta</taxon>
        <taxon>Spermatophyta</taxon>
        <taxon>Magnoliopsida</taxon>
        <taxon>eudicotyledons</taxon>
        <taxon>Gunneridae</taxon>
        <taxon>Pentapetalae</taxon>
        <taxon>Saxifragales</taxon>
        <taxon>Crassulaceae</taxon>
        <taxon>Kalanchoe</taxon>
    </lineage>
</organism>
<evidence type="ECO:0000313" key="2">
    <source>
        <dbReference type="Proteomes" id="UP000594263"/>
    </source>
</evidence>
<name>A0A7N0RHQ2_KALFE</name>
<dbReference type="EnsemblPlants" id="Kaladp0011s0105.1.v1.1">
    <property type="protein sequence ID" value="Kaladp0011s0105.1.v1.1.CDS.1"/>
    <property type="gene ID" value="Kaladp0011s0105.v1.1"/>
</dbReference>